<name>A0ABD2W3F4_9HYME</name>
<reference evidence="3 4" key="1">
    <citation type="journal article" date="2024" name="bioRxiv">
        <title>A reference genome for Trichogramma kaykai: A tiny desert-dwelling parasitoid wasp with competing sex-ratio distorters.</title>
        <authorList>
            <person name="Culotta J."/>
            <person name="Lindsey A.R."/>
        </authorList>
    </citation>
    <scope>NUCLEOTIDE SEQUENCE [LARGE SCALE GENOMIC DNA]</scope>
    <source>
        <strain evidence="3 4">KSX58</strain>
    </source>
</reference>
<dbReference type="PANTHER" id="PTHR33327">
    <property type="entry name" value="ENDONUCLEASE"/>
    <property type="match status" value="1"/>
</dbReference>
<dbReference type="InterPro" id="IPR055469">
    <property type="entry name" value="DUF7041"/>
</dbReference>
<feature type="compositionally biased region" description="Low complexity" evidence="1">
    <location>
        <begin position="33"/>
        <end position="62"/>
    </location>
</feature>
<organism evidence="3 4">
    <name type="scientific">Trichogramma kaykai</name>
    <dbReference type="NCBI Taxonomy" id="54128"/>
    <lineage>
        <taxon>Eukaryota</taxon>
        <taxon>Metazoa</taxon>
        <taxon>Ecdysozoa</taxon>
        <taxon>Arthropoda</taxon>
        <taxon>Hexapoda</taxon>
        <taxon>Insecta</taxon>
        <taxon>Pterygota</taxon>
        <taxon>Neoptera</taxon>
        <taxon>Endopterygota</taxon>
        <taxon>Hymenoptera</taxon>
        <taxon>Apocrita</taxon>
        <taxon>Proctotrupomorpha</taxon>
        <taxon>Chalcidoidea</taxon>
        <taxon>Trichogrammatidae</taxon>
        <taxon>Trichogramma</taxon>
    </lineage>
</organism>
<evidence type="ECO:0000313" key="4">
    <source>
        <dbReference type="Proteomes" id="UP001627154"/>
    </source>
</evidence>
<comment type="caution">
    <text evidence="3">The sequence shown here is derived from an EMBL/GenBank/DDBJ whole genome shotgun (WGS) entry which is preliminary data.</text>
</comment>
<evidence type="ECO:0000313" key="3">
    <source>
        <dbReference type="EMBL" id="KAL3387131.1"/>
    </source>
</evidence>
<feature type="region of interest" description="Disordered" evidence="1">
    <location>
        <begin position="24"/>
        <end position="62"/>
    </location>
</feature>
<accession>A0ABD2W3F4</accession>
<proteinExistence type="predicted"/>
<gene>
    <name evidence="3" type="ORF">TKK_017453</name>
</gene>
<keyword evidence="4" id="KW-1185">Reference proteome</keyword>
<dbReference type="PANTHER" id="PTHR33327:SF3">
    <property type="entry name" value="RNA-DIRECTED DNA POLYMERASE"/>
    <property type="match status" value="1"/>
</dbReference>
<dbReference type="Pfam" id="PF23055">
    <property type="entry name" value="DUF7041"/>
    <property type="match status" value="1"/>
</dbReference>
<evidence type="ECO:0000256" key="1">
    <source>
        <dbReference type="SAM" id="MobiDB-lite"/>
    </source>
</evidence>
<dbReference type="Proteomes" id="UP001627154">
    <property type="component" value="Unassembled WGS sequence"/>
</dbReference>
<protein>
    <recommendedName>
        <fullName evidence="2">DUF7041 domain-containing protein</fullName>
    </recommendedName>
</protein>
<evidence type="ECO:0000259" key="2">
    <source>
        <dbReference type="Pfam" id="PF23055"/>
    </source>
</evidence>
<dbReference type="AlphaFoldDB" id="A0ABD2W3F4"/>
<feature type="domain" description="DUF7041" evidence="2">
    <location>
        <begin position="144"/>
        <end position="226"/>
    </location>
</feature>
<sequence length="276" mass="30631">MNSLHDQMSTLASVIEKLHVTHTEQPVNEISPNSTASGTSTTNTSTTNTSTTDSNTSTSKVVDTKTSLVPSDHTFKFQFSPSRFDPNAKPFSQTLYNAARASPVPTSTTPSFGYNPISATGLYHPTGANSNSSGFFGYHRPVEVPTFWHHDPTSWFEVLEGEFEVLSITEDRTKYSSLLKGLGTSTCKSLSSVMKSLPATGKYAKLKEQIIKKYSQTAHQQIDQLFKHCSLGDKKRLAEAQGVDEELAFIISQPDFDLKLRRLEWLDHANEVFHIY</sequence>
<dbReference type="EMBL" id="JBJJXI010000139">
    <property type="protein sequence ID" value="KAL3387131.1"/>
    <property type="molecule type" value="Genomic_DNA"/>
</dbReference>